<dbReference type="GO" id="GO:0016818">
    <property type="term" value="F:hydrolase activity, acting on acid anhydrides, in phosphorus-containing anhydrides"/>
    <property type="evidence" value="ECO:0007669"/>
    <property type="project" value="InterPro"/>
</dbReference>
<dbReference type="InterPro" id="IPR014013">
    <property type="entry name" value="Helic_SF1/SF2_ATP-bd_DinG/Rad3"/>
</dbReference>
<evidence type="ECO:0000256" key="3">
    <source>
        <dbReference type="ARBA" id="ARBA00022840"/>
    </source>
</evidence>
<evidence type="ECO:0000259" key="4">
    <source>
        <dbReference type="PROSITE" id="PS51193"/>
    </source>
</evidence>
<proteinExistence type="predicted"/>
<dbReference type="InterPro" id="IPR006555">
    <property type="entry name" value="ATP-dep_Helicase_C"/>
</dbReference>
<dbReference type="InterPro" id="IPR045028">
    <property type="entry name" value="DinG/Rad3-like"/>
</dbReference>
<dbReference type="Gene3D" id="3.40.50.300">
    <property type="entry name" value="P-loop containing nucleotide triphosphate hydrolases"/>
    <property type="match status" value="3"/>
</dbReference>
<dbReference type="PROSITE" id="PS51193">
    <property type="entry name" value="HELICASE_ATP_BIND_2"/>
    <property type="match status" value="1"/>
</dbReference>
<dbReference type="PANTHER" id="PTHR11472">
    <property type="entry name" value="DNA REPAIR DEAD HELICASE RAD3/XP-D SUBFAMILY MEMBER"/>
    <property type="match status" value="1"/>
</dbReference>
<dbReference type="GO" id="GO:0006139">
    <property type="term" value="P:nucleobase-containing compound metabolic process"/>
    <property type="evidence" value="ECO:0007669"/>
    <property type="project" value="InterPro"/>
</dbReference>
<sequence length="578" mass="65970">MNKLQEEFEQFVKGKHPGLEFRPQQKEAILDIISAYNDDPNGIYLLDAPTGSGKSVIAMVFADFLAFKGNRGYILASDLSLHEQYVKDFRKLQLWNWGNIKGVDNYKCVVNDEKFSIGECKSKGTSYEAAESLPCFKQCGYLTSRKKSIKSQVALLTYPYALIQRNYVEQQQQGKGKGSPFPQRDFVVCDEAHKLLDIVQSHFSPIVSKEIVKKAEKLLEGLGDIGQTVPKINLERLEKIIDRIYADDDQANLLKLLREVTKVLGEVMKATSPLRENASTEFTEGSVPLEWLAVFNLADWCKDVHCKLQDYCEIVGKVGVEKLIKNPGEKALVFNCIDEYYLLKKHFYTKFGFKLLMTATMGNPSDFMRNHGIKSAKYFKIESHFNWEKSPIIFYPGKKMSTRFLSDNMQWAIDTVTRIVREHSEDSGIIHSGSYELNTKIWTGLPKDVKKRILLYKGSEEKDQALKKMSKKKGLVLMGPSILEGLNMVDDQSRFQIFLKVPYPHLGDKYVAAKLEYSQAWYNWKTSIAVLQGVGRSIRTPDDWAVTYLLDGCFADLMKSAGDQFPPEFKARLKVEYK</sequence>
<dbReference type="Pfam" id="PF04851">
    <property type="entry name" value="ResIII"/>
    <property type="match status" value="1"/>
</dbReference>
<keyword evidence="3" id="KW-0067">ATP-binding</keyword>
<gene>
    <name evidence="5" type="ORF">UFOVP1604_91</name>
</gene>
<accession>A0A6J5STZ5</accession>
<dbReference type="InterPro" id="IPR006935">
    <property type="entry name" value="Helicase/UvrB_N"/>
</dbReference>
<keyword evidence="2" id="KW-0378">Hydrolase</keyword>
<evidence type="ECO:0000313" key="5">
    <source>
        <dbReference type="EMBL" id="CAB4219008.1"/>
    </source>
</evidence>
<keyword evidence="5" id="KW-0347">Helicase</keyword>
<organism evidence="5">
    <name type="scientific">uncultured Caudovirales phage</name>
    <dbReference type="NCBI Taxonomy" id="2100421"/>
    <lineage>
        <taxon>Viruses</taxon>
        <taxon>Duplodnaviria</taxon>
        <taxon>Heunggongvirae</taxon>
        <taxon>Uroviricota</taxon>
        <taxon>Caudoviricetes</taxon>
        <taxon>Peduoviridae</taxon>
        <taxon>Maltschvirus</taxon>
        <taxon>Maltschvirus maltsch</taxon>
    </lineage>
</organism>
<dbReference type="Pfam" id="PF13307">
    <property type="entry name" value="Helicase_C_2"/>
    <property type="match status" value="1"/>
</dbReference>
<dbReference type="EMBL" id="LR797474">
    <property type="protein sequence ID" value="CAB4219008.1"/>
    <property type="molecule type" value="Genomic_DNA"/>
</dbReference>
<dbReference type="PANTHER" id="PTHR11472:SF34">
    <property type="entry name" value="REGULATOR OF TELOMERE ELONGATION HELICASE 1"/>
    <property type="match status" value="1"/>
</dbReference>
<evidence type="ECO:0000256" key="2">
    <source>
        <dbReference type="ARBA" id="ARBA00022801"/>
    </source>
</evidence>
<name>A0A6J5STZ5_9CAUD</name>
<dbReference type="GO" id="GO:0003677">
    <property type="term" value="F:DNA binding"/>
    <property type="evidence" value="ECO:0007669"/>
    <property type="project" value="InterPro"/>
</dbReference>
<keyword evidence="1" id="KW-0547">Nucleotide-binding</keyword>
<dbReference type="GO" id="GO:0003678">
    <property type="term" value="F:DNA helicase activity"/>
    <property type="evidence" value="ECO:0007669"/>
    <property type="project" value="TreeGrafter"/>
</dbReference>
<dbReference type="SMART" id="SM00491">
    <property type="entry name" value="HELICc2"/>
    <property type="match status" value="1"/>
</dbReference>
<dbReference type="InterPro" id="IPR027417">
    <property type="entry name" value="P-loop_NTPase"/>
</dbReference>
<reference evidence="5" key="1">
    <citation type="submission" date="2020-05" db="EMBL/GenBank/DDBJ databases">
        <authorList>
            <person name="Chiriac C."/>
            <person name="Salcher M."/>
            <person name="Ghai R."/>
            <person name="Kavagutti S V."/>
        </authorList>
    </citation>
    <scope>NUCLEOTIDE SEQUENCE</scope>
</reference>
<protein>
    <submittedName>
        <fullName evidence="5">ATP-dependent helicase, C-terminal</fullName>
    </submittedName>
</protein>
<dbReference type="GO" id="GO:0005524">
    <property type="term" value="F:ATP binding"/>
    <property type="evidence" value="ECO:0007669"/>
    <property type="project" value="UniProtKB-KW"/>
</dbReference>
<feature type="domain" description="Helicase ATP-binding" evidence="4">
    <location>
        <begin position="11"/>
        <end position="256"/>
    </location>
</feature>
<evidence type="ECO:0000256" key="1">
    <source>
        <dbReference type="ARBA" id="ARBA00022741"/>
    </source>
</evidence>
<dbReference type="SUPFAM" id="SSF52540">
    <property type="entry name" value="P-loop containing nucleoside triphosphate hydrolases"/>
    <property type="match status" value="2"/>
</dbReference>